<dbReference type="GO" id="GO:0006654">
    <property type="term" value="P:phosphatidic acid biosynthetic process"/>
    <property type="evidence" value="ECO:0007669"/>
    <property type="project" value="TreeGrafter"/>
</dbReference>
<comment type="pathway">
    <text evidence="1">Lipid metabolism.</text>
</comment>
<protein>
    <submittedName>
        <fullName evidence="7">Lyso-ornithine lipid acyltransferase</fullName>
    </submittedName>
</protein>
<proteinExistence type="predicted"/>
<dbReference type="SUPFAM" id="SSF69593">
    <property type="entry name" value="Glycerol-3-phosphate (1)-acyltransferase"/>
    <property type="match status" value="1"/>
</dbReference>
<dbReference type="RefSeq" id="WP_083709861.1">
    <property type="nucleotide sequence ID" value="NZ_FTNT01000007.1"/>
</dbReference>
<evidence type="ECO:0000313" key="7">
    <source>
        <dbReference type="EMBL" id="SIS07156.1"/>
    </source>
</evidence>
<dbReference type="AlphaFoldDB" id="A0A1N7G3Y4"/>
<dbReference type="SMART" id="SM00563">
    <property type="entry name" value="PlsC"/>
    <property type="match status" value="1"/>
</dbReference>
<dbReference type="InterPro" id="IPR002123">
    <property type="entry name" value="Plipid/glycerol_acylTrfase"/>
</dbReference>
<evidence type="ECO:0000313" key="8">
    <source>
        <dbReference type="Proteomes" id="UP000186218"/>
    </source>
</evidence>
<reference evidence="7 8" key="1">
    <citation type="submission" date="2017-01" db="EMBL/GenBank/DDBJ databases">
        <authorList>
            <person name="Mah S.A."/>
            <person name="Swanson W.J."/>
            <person name="Moy G.W."/>
            <person name="Vacquier V.D."/>
        </authorList>
    </citation>
    <scope>NUCLEOTIDE SEQUENCE [LARGE SCALE GENOMIC DNA]</scope>
    <source>
        <strain evidence="7 8">CPCC 203464</strain>
    </source>
</reference>
<organism evidence="7 8">
    <name type="scientific">Williamsia sterculiae</name>
    <dbReference type="NCBI Taxonomy" id="1344003"/>
    <lineage>
        <taxon>Bacteria</taxon>
        <taxon>Bacillati</taxon>
        <taxon>Actinomycetota</taxon>
        <taxon>Actinomycetes</taxon>
        <taxon>Mycobacteriales</taxon>
        <taxon>Nocardiaceae</taxon>
        <taxon>Williamsia</taxon>
    </lineage>
</organism>
<evidence type="ECO:0000256" key="3">
    <source>
        <dbReference type="ARBA" id="ARBA00022679"/>
    </source>
</evidence>
<gene>
    <name evidence="7" type="ORF">SAMN05445060_2457</name>
</gene>
<evidence type="ECO:0000256" key="1">
    <source>
        <dbReference type="ARBA" id="ARBA00005189"/>
    </source>
</evidence>
<dbReference type="Pfam" id="PF01553">
    <property type="entry name" value="Acyltransferase"/>
    <property type="match status" value="1"/>
</dbReference>
<evidence type="ECO:0000256" key="2">
    <source>
        <dbReference type="ARBA" id="ARBA00022516"/>
    </source>
</evidence>
<evidence type="ECO:0000259" key="6">
    <source>
        <dbReference type="SMART" id="SM00563"/>
    </source>
</evidence>
<dbReference type="GO" id="GO:0003841">
    <property type="term" value="F:1-acylglycerol-3-phosphate O-acyltransferase activity"/>
    <property type="evidence" value="ECO:0007669"/>
    <property type="project" value="TreeGrafter"/>
</dbReference>
<accession>A0A1N7G3Y4</accession>
<sequence length="313" mass="33691">MRTSLESETRPPDTRIDDRALPVLAHPWLPHSPCATGCVDTVTAVRRLVRWWRLTRTTSTALGCLLVGVVVRPTPRLIRRGYVRWAARTLLRALGVTVEIDDRRPHAGKGVALVVANHTSILDILAIASVVPARFVAKAELTGAPGLRTLVSAFGIIPIRRSELRSLPDTVAAAVDGLHGDDAVGVFPEGTTWCGRSWGRFRPAMFQAAIDASMPVLPVHVGYRDASGPTTTAAFVGDDALTGPLARVMGGRDIRVVVRLHELQSAGTDRRELAARCERIVFGDLDDMLVHGGAMPLDPITVPTPVDRLSLAG</sequence>
<keyword evidence="8" id="KW-1185">Reference proteome</keyword>
<keyword evidence="3 7" id="KW-0808">Transferase</keyword>
<dbReference type="STRING" id="1344003.SAMN05445060_2457"/>
<dbReference type="CDD" id="cd07989">
    <property type="entry name" value="LPLAT_AGPAT-like"/>
    <property type="match status" value="1"/>
</dbReference>
<evidence type="ECO:0000256" key="4">
    <source>
        <dbReference type="ARBA" id="ARBA00023098"/>
    </source>
</evidence>
<dbReference type="OrthoDB" id="5184723at2"/>
<dbReference type="PANTHER" id="PTHR10434">
    <property type="entry name" value="1-ACYL-SN-GLYCEROL-3-PHOSPHATE ACYLTRANSFERASE"/>
    <property type="match status" value="1"/>
</dbReference>
<feature type="domain" description="Phospholipid/glycerol acyltransferase" evidence="6">
    <location>
        <begin position="112"/>
        <end position="224"/>
    </location>
</feature>
<keyword evidence="4" id="KW-0443">Lipid metabolism</keyword>
<dbReference type="Proteomes" id="UP000186218">
    <property type="component" value="Unassembled WGS sequence"/>
</dbReference>
<dbReference type="EMBL" id="FTNT01000007">
    <property type="protein sequence ID" value="SIS07156.1"/>
    <property type="molecule type" value="Genomic_DNA"/>
</dbReference>
<dbReference type="PANTHER" id="PTHR10434:SF64">
    <property type="entry name" value="1-ACYL-SN-GLYCEROL-3-PHOSPHATE ACYLTRANSFERASE-RELATED"/>
    <property type="match status" value="1"/>
</dbReference>
<keyword evidence="5 7" id="KW-0012">Acyltransferase</keyword>
<keyword evidence="2" id="KW-0444">Lipid biosynthesis</keyword>
<evidence type="ECO:0000256" key="5">
    <source>
        <dbReference type="ARBA" id="ARBA00023315"/>
    </source>
</evidence>
<name>A0A1N7G3Y4_9NOCA</name>